<evidence type="ECO:0000256" key="1">
    <source>
        <dbReference type="SAM" id="Phobius"/>
    </source>
</evidence>
<dbReference type="PANTHER" id="PTHR35813">
    <property type="entry name" value="INNER MEMBRANE PROTEIN YBAN"/>
    <property type="match status" value="1"/>
</dbReference>
<keyword evidence="1" id="KW-1133">Transmembrane helix</keyword>
<accession>A0ABV7HCU5</accession>
<dbReference type="EMBL" id="JBHRSZ010000001">
    <property type="protein sequence ID" value="MFC3149602.1"/>
    <property type="molecule type" value="Genomic_DNA"/>
</dbReference>
<comment type="caution">
    <text evidence="2">The sequence shown here is derived from an EMBL/GenBank/DDBJ whole genome shotgun (WGS) entry which is preliminary data.</text>
</comment>
<dbReference type="InterPro" id="IPR007401">
    <property type="entry name" value="DUF454"/>
</dbReference>
<keyword evidence="3" id="KW-1185">Reference proteome</keyword>
<dbReference type="Proteomes" id="UP001595476">
    <property type="component" value="Unassembled WGS sequence"/>
</dbReference>
<name>A0ABV7HCU5_9GAMM</name>
<dbReference type="RefSeq" id="WP_386714838.1">
    <property type="nucleotide sequence ID" value="NZ_JBHRSZ010000001.1"/>
</dbReference>
<proteinExistence type="predicted"/>
<feature type="transmembrane region" description="Helical" evidence="1">
    <location>
        <begin position="20"/>
        <end position="44"/>
    </location>
</feature>
<evidence type="ECO:0000313" key="3">
    <source>
        <dbReference type="Proteomes" id="UP001595476"/>
    </source>
</evidence>
<organism evidence="2 3">
    <name type="scientific">Litoribrevibacter euphylliae</name>
    <dbReference type="NCBI Taxonomy" id="1834034"/>
    <lineage>
        <taxon>Bacteria</taxon>
        <taxon>Pseudomonadati</taxon>
        <taxon>Pseudomonadota</taxon>
        <taxon>Gammaproteobacteria</taxon>
        <taxon>Oceanospirillales</taxon>
        <taxon>Oceanospirillaceae</taxon>
        <taxon>Litoribrevibacter</taxon>
    </lineage>
</organism>
<dbReference type="PANTHER" id="PTHR35813:SF1">
    <property type="entry name" value="INNER MEMBRANE PROTEIN YBAN"/>
    <property type="match status" value="1"/>
</dbReference>
<evidence type="ECO:0000313" key="2">
    <source>
        <dbReference type="EMBL" id="MFC3149602.1"/>
    </source>
</evidence>
<dbReference type="Pfam" id="PF04304">
    <property type="entry name" value="DUF454"/>
    <property type="match status" value="1"/>
</dbReference>
<protein>
    <submittedName>
        <fullName evidence="2">YbaN family protein</fullName>
    </submittedName>
</protein>
<reference evidence="3" key="1">
    <citation type="journal article" date="2019" name="Int. J. Syst. Evol. Microbiol.">
        <title>The Global Catalogue of Microorganisms (GCM) 10K type strain sequencing project: providing services to taxonomists for standard genome sequencing and annotation.</title>
        <authorList>
            <consortium name="The Broad Institute Genomics Platform"/>
            <consortium name="The Broad Institute Genome Sequencing Center for Infectious Disease"/>
            <person name="Wu L."/>
            <person name="Ma J."/>
        </authorList>
    </citation>
    <scope>NUCLEOTIDE SEQUENCE [LARGE SCALE GENOMIC DNA]</scope>
    <source>
        <strain evidence="3">KCTC 52438</strain>
    </source>
</reference>
<keyword evidence="1" id="KW-0472">Membrane</keyword>
<sequence>MDSHLNTMVKHLENRKHPILHWSLLIIGWLSVILGVLGIFLPILPTTPFLLLAAACFARTSEKFYQWLITHPKLGTYIAAYIDGKGLPFKAKCYTSALMIGMMSLSAYLVKPPVWVMIAMALIALGVTCYLFRLPTLELTDADDKNSYDKNA</sequence>
<feature type="transmembrane region" description="Helical" evidence="1">
    <location>
        <begin position="114"/>
        <end position="132"/>
    </location>
</feature>
<keyword evidence="1" id="KW-0812">Transmembrane</keyword>
<gene>
    <name evidence="2" type="ORF">ACFOEK_01025</name>
</gene>